<dbReference type="PROSITE" id="PS01009">
    <property type="entry name" value="CRISP_1"/>
    <property type="match status" value="2"/>
</dbReference>
<accession>A0A182P3P6</accession>
<name>A0A182P3P6_9DIPT</name>
<dbReference type="InterPro" id="IPR035940">
    <property type="entry name" value="CAP_sf"/>
</dbReference>
<reference evidence="5" key="1">
    <citation type="submission" date="2013-03" db="EMBL/GenBank/DDBJ databases">
        <title>The Genome Sequence of Anopheles epiroticus epiroticus2.</title>
        <authorList>
            <consortium name="The Broad Institute Genomics Platform"/>
            <person name="Neafsey D.E."/>
            <person name="Howell P."/>
            <person name="Walker B."/>
            <person name="Young S.K."/>
            <person name="Zeng Q."/>
            <person name="Gargeya S."/>
            <person name="Fitzgerald M."/>
            <person name="Haas B."/>
            <person name="Abouelleil A."/>
            <person name="Allen A.W."/>
            <person name="Alvarado L."/>
            <person name="Arachchi H.M."/>
            <person name="Berlin A.M."/>
            <person name="Chapman S.B."/>
            <person name="Gainer-Dewar J."/>
            <person name="Goldberg J."/>
            <person name="Griggs A."/>
            <person name="Gujja S."/>
            <person name="Hansen M."/>
            <person name="Howarth C."/>
            <person name="Imamovic A."/>
            <person name="Ireland A."/>
            <person name="Larimer J."/>
            <person name="McCowan C."/>
            <person name="Murphy C."/>
            <person name="Pearson M."/>
            <person name="Poon T.W."/>
            <person name="Priest M."/>
            <person name="Roberts A."/>
            <person name="Saif S."/>
            <person name="Shea T."/>
            <person name="Sisk P."/>
            <person name="Sykes S."/>
            <person name="Wortman J."/>
            <person name="Nusbaum C."/>
            <person name="Birren B."/>
        </authorList>
    </citation>
    <scope>NUCLEOTIDE SEQUENCE [LARGE SCALE GENOMIC DNA]</scope>
    <source>
        <strain evidence="5">Epiroticus2</strain>
    </source>
</reference>
<feature type="domain" description="SCP" evidence="3">
    <location>
        <begin position="141"/>
        <end position="275"/>
    </location>
</feature>
<sequence length="284" mass="32095">MSFTSFQTEVLNRHNVLRAKHSAQPLQLDAGLCQYAQEWANYLVSRNVMQHRSNNKYGENLYASFGKSSVTGSEAVDSWYNEIKYYRFGAANPSNFSQVGHFTQVVWKNSRRLGVGIAVRGTNVYVVCNYDPPGNYGGQYPSNLDVLQRHNELRAKHSANPLHLNKELCEYAQQWANRLATDNKLQHRSSNKYGENLYACFGRDHIEGKDAVDSWYNEVKNYTYGVSDPGSNFSNIGHFTQVVWKGSQHLGVGIASKGTNVFVVCNYDPPGNVYGRYAEHVSSR</sequence>
<protein>
    <recommendedName>
        <fullName evidence="3">SCP domain-containing protein</fullName>
    </recommendedName>
</protein>
<dbReference type="PROSITE" id="PS01010">
    <property type="entry name" value="CRISP_2"/>
    <property type="match status" value="2"/>
</dbReference>
<comment type="subcellular location">
    <subcellularLocation>
        <location evidence="1">Secreted</location>
    </subcellularLocation>
</comment>
<dbReference type="AlphaFoldDB" id="A0A182P3P6"/>
<evidence type="ECO:0000256" key="2">
    <source>
        <dbReference type="ARBA" id="ARBA00022525"/>
    </source>
</evidence>
<dbReference type="EnsemblMetazoa" id="AEPI001531-RA">
    <property type="protein sequence ID" value="AEPI001531-PA"/>
    <property type="gene ID" value="AEPI001531"/>
</dbReference>
<dbReference type="InterPro" id="IPR001283">
    <property type="entry name" value="CRISP-related"/>
</dbReference>
<dbReference type="VEuPathDB" id="VectorBase:AEPI001531"/>
<dbReference type="Gene3D" id="3.40.33.10">
    <property type="entry name" value="CAP"/>
    <property type="match status" value="2"/>
</dbReference>
<evidence type="ECO:0000313" key="4">
    <source>
        <dbReference type="EnsemblMetazoa" id="AEPI001531-PA"/>
    </source>
</evidence>
<dbReference type="SUPFAM" id="SSF55797">
    <property type="entry name" value="PR-1-like"/>
    <property type="match status" value="2"/>
</dbReference>
<reference evidence="4" key="2">
    <citation type="submission" date="2020-05" db="UniProtKB">
        <authorList>
            <consortium name="EnsemblMetazoa"/>
        </authorList>
    </citation>
    <scope>IDENTIFICATION</scope>
    <source>
        <strain evidence="4">Epiroticus2</strain>
    </source>
</reference>
<organism evidence="4 5">
    <name type="scientific">Anopheles epiroticus</name>
    <dbReference type="NCBI Taxonomy" id="199890"/>
    <lineage>
        <taxon>Eukaryota</taxon>
        <taxon>Metazoa</taxon>
        <taxon>Ecdysozoa</taxon>
        <taxon>Arthropoda</taxon>
        <taxon>Hexapoda</taxon>
        <taxon>Insecta</taxon>
        <taxon>Pterygota</taxon>
        <taxon>Neoptera</taxon>
        <taxon>Endopterygota</taxon>
        <taxon>Diptera</taxon>
        <taxon>Nematocera</taxon>
        <taxon>Culicoidea</taxon>
        <taxon>Culicidae</taxon>
        <taxon>Anophelinae</taxon>
        <taxon>Anopheles</taxon>
    </lineage>
</organism>
<dbReference type="PRINTS" id="PR00837">
    <property type="entry name" value="V5TPXLIKE"/>
</dbReference>
<dbReference type="InterPro" id="IPR002413">
    <property type="entry name" value="V5_allergen-like"/>
</dbReference>
<evidence type="ECO:0000256" key="1">
    <source>
        <dbReference type="ARBA" id="ARBA00004613"/>
    </source>
</evidence>
<dbReference type="FunFam" id="3.40.33.10:FF:000010">
    <property type="entry name" value="Predicted protein"/>
    <property type="match status" value="2"/>
</dbReference>
<dbReference type="PRINTS" id="PR00838">
    <property type="entry name" value="V5ALLERGEN"/>
</dbReference>
<dbReference type="Proteomes" id="UP000075885">
    <property type="component" value="Unassembled WGS sequence"/>
</dbReference>
<evidence type="ECO:0000259" key="3">
    <source>
        <dbReference type="SMART" id="SM00198"/>
    </source>
</evidence>
<dbReference type="InterPro" id="IPR018244">
    <property type="entry name" value="Allrgn_V5/Tpx1_CS"/>
</dbReference>
<dbReference type="InterPro" id="IPR034113">
    <property type="entry name" value="SCP_GAPR1-like"/>
</dbReference>
<feature type="domain" description="SCP" evidence="3">
    <location>
        <begin position="5"/>
        <end position="138"/>
    </location>
</feature>
<dbReference type="STRING" id="199890.A0A182P3P6"/>
<dbReference type="InterPro" id="IPR014044">
    <property type="entry name" value="CAP_dom"/>
</dbReference>
<dbReference type="GO" id="GO:0005576">
    <property type="term" value="C:extracellular region"/>
    <property type="evidence" value="ECO:0007669"/>
    <property type="project" value="UniProtKB-SubCell"/>
</dbReference>
<evidence type="ECO:0000313" key="5">
    <source>
        <dbReference type="Proteomes" id="UP000075885"/>
    </source>
</evidence>
<dbReference type="CDD" id="cd05382">
    <property type="entry name" value="CAP_GAPR1-like"/>
    <property type="match status" value="2"/>
</dbReference>
<proteinExistence type="predicted"/>
<dbReference type="PANTHER" id="PTHR10334">
    <property type="entry name" value="CYSTEINE-RICH SECRETORY PROTEIN-RELATED"/>
    <property type="match status" value="1"/>
</dbReference>
<dbReference type="Pfam" id="PF00188">
    <property type="entry name" value="CAP"/>
    <property type="match status" value="2"/>
</dbReference>
<keyword evidence="2" id="KW-0964">Secreted</keyword>
<keyword evidence="5" id="KW-1185">Reference proteome</keyword>
<dbReference type="SMART" id="SM00198">
    <property type="entry name" value="SCP"/>
    <property type="match status" value="2"/>
</dbReference>